<gene>
    <name evidence="3" type="ORF">SSOG_07499</name>
</gene>
<keyword evidence="2" id="KW-0472">Membrane</keyword>
<name>D9WKU5_9ACTN</name>
<proteinExistence type="predicted"/>
<dbReference type="EMBL" id="GG657754">
    <property type="protein sequence ID" value="EFL27785.1"/>
    <property type="molecule type" value="Genomic_DNA"/>
</dbReference>
<dbReference type="AlphaFoldDB" id="D9WKU5"/>
<evidence type="ECO:0000313" key="4">
    <source>
        <dbReference type="Proteomes" id="UP000003963"/>
    </source>
</evidence>
<evidence type="ECO:0000256" key="2">
    <source>
        <dbReference type="SAM" id="Phobius"/>
    </source>
</evidence>
<dbReference type="HOGENOM" id="CLU_1325734_0_0_11"/>
<feature type="transmembrane region" description="Helical" evidence="2">
    <location>
        <begin position="66"/>
        <end position="86"/>
    </location>
</feature>
<accession>D9WKU5</accession>
<keyword evidence="2" id="KW-0812">Transmembrane</keyword>
<evidence type="ECO:0000256" key="1">
    <source>
        <dbReference type="SAM" id="MobiDB-lite"/>
    </source>
</evidence>
<protein>
    <submittedName>
        <fullName evidence="3">Uncharacterized protein</fullName>
    </submittedName>
</protein>
<keyword evidence="4" id="KW-1185">Reference proteome</keyword>
<sequence>MRDAPTPSRAACVDGLALTCQVRIPRDAGARAEYPHGFVPSRGLPTVTFMTAPESASAPSRRGRRITVLLVAPVVALFGGAWYVMYGLPEWYDEVPPPEMLRRMAAHNQEAYRVLDLGPVLKPRSGPGHPTEHRSSNSASTGECYPDGLEAMEDKPLDGVYDILHGWTIVRKDGSGVRAAFGRLKRHLAADGWEVDWGESIDKQDST</sequence>
<keyword evidence="2" id="KW-1133">Transmembrane helix</keyword>
<evidence type="ECO:0000313" key="3">
    <source>
        <dbReference type="EMBL" id="EFL27785.1"/>
    </source>
</evidence>
<feature type="region of interest" description="Disordered" evidence="1">
    <location>
        <begin position="122"/>
        <end position="148"/>
    </location>
</feature>
<dbReference type="STRING" id="457427.SSOG_07499"/>
<organism evidence="3 4">
    <name type="scientific">Streptomyces himastatinicus ATCC 53653</name>
    <dbReference type="NCBI Taxonomy" id="457427"/>
    <lineage>
        <taxon>Bacteria</taxon>
        <taxon>Bacillati</taxon>
        <taxon>Actinomycetota</taxon>
        <taxon>Actinomycetes</taxon>
        <taxon>Kitasatosporales</taxon>
        <taxon>Streptomycetaceae</taxon>
        <taxon>Streptomyces</taxon>
        <taxon>Streptomyces violaceusniger group</taxon>
    </lineage>
</organism>
<reference evidence="3 4" key="1">
    <citation type="submission" date="2009-02" db="EMBL/GenBank/DDBJ databases">
        <title>Annotation of Streptomyces hygroscopicus strain ATCC 53653.</title>
        <authorList>
            <consortium name="The Broad Institute Genome Sequencing Platform"/>
            <consortium name="Broad Institute Microbial Sequencing Center"/>
            <person name="Fischbach M."/>
            <person name="Godfrey P."/>
            <person name="Ward D."/>
            <person name="Young S."/>
            <person name="Zeng Q."/>
            <person name="Koehrsen M."/>
            <person name="Alvarado L."/>
            <person name="Berlin A.M."/>
            <person name="Bochicchio J."/>
            <person name="Borenstein D."/>
            <person name="Chapman S.B."/>
            <person name="Chen Z."/>
            <person name="Engels R."/>
            <person name="Freedman E."/>
            <person name="Gellesch M."/>
            <person name="Goldberg J."/>
            <person name="Griggs A."/>
            <person name="Gujja S."/>
            <person name="Heilman E.R."/>
            <person name="Heiman D.I."/>
            <person name="Hepburn T.A."/>
            <person name="Howarth C."/>
            <person name="Jen D."/>
            <person name="Larson L."/>
            <person name="Lewis B."/>
            <person name="Mehta T."/>
            <person name="Park D."/>
            <person name="Pearson M."/>
            <person name="Richards J."/>
            <person name="Roberts A."/>
            <person name="Saif S."/>
            <person name="Shea T.D."/>
            <person name="Shenoy N."/>
            <person name="Sisk P."/>
            <person name="Stolte C."/>
            <person name="Sykes S.N."/>
            <person name="Thomson T."/>
            <person name="Walk T."/>
            <person name="White J."/>
            <person name="Yandava C."/>
            <person name="Straight P."/>
            <person name="Clardy J."/>
            <person name="Hung D."/>
            <person name="Kolter R."/>
            <person name="Mekalanos J."/>
            <person name="Walker S."/>
            <person name="Walsh C.T."/>
            <person name="Wieland-Brown L.C."/>
            <person name="Haas B."/>
            <person name="Nusbaum C."/>
            <person name="Birren B."/>
        </authorList>
    </citation>
    <scope>NUCLEOTIDE SEQUENCE [LARGE SCALE GENOMIC DNA]</scope>
    <source>
        <strain evidence="3 4">ATCC 53653</strain>
    </source>
</reference>
<dbReference type="Proteomes" id="UP000003963">
    <property type="component" value="Unassembled WGS sequence"/>
</dbReference>